<organism evidence="2 3">
    <name type="scientific">Acrobeloides nanus</name>
    <dbReference type="NCBI Taxonomy" id="290746"/>
    <lineage>
        <taxon>Eukaryota</taxon>
        <taxon>Metazoa</taxon>
        <taxon>Ecdysozoa</taxon>
        <taxon>Nematoda</taxon>
        <taxon>Chromadorea</taxon>
        <taxon>Rhabditida</taxon>
        <taxon>Tylenchina</taxon>
        <taxon>Cephalobomorpha</taxon>
        <taxon>Cephaloboidea</taxon>
        <taxon>Cephalobidae</taxon>
        <taxon>Acrobeloides</taxon>
    </lineage>
</organism>
<keyword evidence="2" id="KW-1185">Reference proteome</keyword>
<accession>A0A914E1V1</accession>
<sequence>MTVENVYKQTVFCCKFEVLIKHNFQRTSTPGTYKWCIEPPGPTAASNQPDDEHLADDHRPQRQRPSGSGGGTTIDHLKETTTSRKAAAVQHINRKLHALRASPRFATGGHFEA</sequence>
<name>A0A914E1V1_9BILA</name>
<evidence type="ECO:0000313" key="2">
    <source>
        <dbReference type="Proteomes" id="UP000887540"/>
    </source>
</evidence>
<proteinExistence type="predicted"/>
<dbReference type="Proteomes" id="UP000887540">
    <property type="component" value="Unplaced"/>
</dbReference>
<evidence type="ECO:0000256" key="1">
    <source>
        <dbReference type="SAM" id="MobiDB-lite"/>
    </source>
</evidence>
<feature type="compositionally biased region" description="Basic and acidic residues" evidence="1">
    <location>
        <begin position="50"/>
        <end position="60"/>
    </location>
</feature>
<feature type="region of interest" description="Disordered" evidence="1">
    <location>
        <begin position="38"/>
        <end position="87"/>
    </location>
</feature>
<reference evidence="3" key="1">
    <citation type="submission" date="2022-11" db="UniProtKB">
        <authorList>
            <consortium name="WormBaseParasite"/>
        </authorList>
    </citation>
    <scope>IDENTIFICATION</scope>
</reference>
<dbReference type="WBParaSite" id="ACRNAN_scaffold5029.g26754.t1">
    <property type="protein sequence ID" value="ACRNAN_scaffold5029.g26754.t1"/>
    <property type="gene ID" value="ACRNAN_scaffold5029.g26754"/>
</dbReference>
<dbReference type="AlphaFoldDB" id="A0A914E1V1"/>
<evidence type="ECO:0000313" key="3">
    <source>
        <dbReference type="WBParaSite" id="ACRNAN_scaffold5029.g26754.t1"/>
    </source>
</evidence>
<protein>
    <submittedName>
        <fullName evidence="3">Uncharacterized protein</fullName>
    </submittedName>
</protein>